<accession>X1IF38</accession>
<dbReference type="AlphaFoldDB" id="X1IF38"/>
<name>X1IF38_9ZZZZ</name>
<gene>
    <name evidence="1" type="ORF">S03H2_57399</name>
</gene>
<proteinExistence type="predicted"/>
<dbReference type="EMBL" id="BARU01036792">
    <property type="protein sequence ID" value="GAH80996.1"/>
    <property type="molecule type" value="Genomic_DNA"/>
</dbReference>
<feature type="non-terminal residue" evidence="1">
    <location>
        <position position="1"/>
    </location>
</feature>
<sequence length="212" mass="20770">AYFMKHGKLPEAMEGGMADVKLKDGRVPVYDEALAGAVMAAGRAGGVTPLGMGPVAGAQGAGQPGAGGPGGLGMIMPVAGGMMAGGLMGAGGGGAGAGFGAMMGGLGGAVSMIPGWGQIAGAGISLLGLLGNLFGRGGHEEEDPYAQQQAAGMGDRSVTIGSAGTVNNYVHMTIYYESTGDRENVSQLYDALEEEGITRGYQVTGSAAPTTV</sequence>
<comment type="caution">
    <text evidence="1">The sequence shown here is derived from an EMBL/GenBank/DDBJ whole genome shotgun (WGS) entry which is preliminary data.</text>
</comment>
<evidence type="ECO:0000313" key="1">
    <source>
        <dbReference type="EMBL" id="GAH80996.1"/>
    </source>
</evidence>
<reference evidence="1" key="1">
    <citation type="journal article" date="2014" name="Front. Microbiol.">
        <title>High frequency of phylogenetically diverse reductive dehalogenase-homologous genes in deep subseafloor sedimentary metagenomes.</title>
        <authorList>
            <person name="Kawai M."/>
            <person name="Futagami T."/>
            <person name="Toyoda A."/>
            <person name="Takaki Y."/>
            <person name="Nishi S."/>
            <person name="Hori S."/>
            <person name="Arai W."/>
            <person name="Tsubouchi T."/>
            <person name="Morono Y."/>
            <person name="Uchiyama I."/>
            <person name="Ito T."/>
            <person name="Fujiyama A."/>
            <person name="Inagaki F."/>
            <person name="Takami H."/>
        </authorList>
    </citation>
    <scope>NUCLEOTIDE SEQUENCE</scope>
    <source>
        <strain evidence="1">Expedition CK06-06</strain>
    </source>
</reference>
<protein>
    <submittedName>
        <fullName evidence="1">Uncharacterized protein</fullName>
    </submittedName>
</protein>
<organism evidence="1">
    <name type="scientific">marine sediment metagenome</name>
    <dbReference type="NCBI Taxonomy" id="412755"/>
    <lineage>
        <taxon>unclassified sequences</taxon>
        <taxon>metagenomes</taxon>
        <taxon>ecological metagenomes</taxon>
    </lineage>
</organism>